<dbReference type="Pfam" id="PF07727">
    <property type="entry name" value="RVT_2"/>
    <property type="match status" value="1"/>
</dbReference>
<evidence type="ECO:0008006" key="6">
    <source>
        <dbReference type="Google" id="ProtNLM"/>
    </source>
</evidence>
<dbReference type="Gene3D" id="2.30.40.10">
    <property type="entry name" value="Urease, subunit C, domain 1"/>
    <property type="match status" value="1"/>
</dbReference>
<dbReference type="Pfam" id="PF07969">
    <property type="entry name" value="Amidohydro_3"/>
    <property type="match status" value="1"/>
</dbReference>
<dbReference type="PANTHER" id="PTHR22642:SF2">
    <property type="entry name" value="PROTEIN LONG AFTER FAR-RED 3"/>
    <property type="match status" value="1"/>
</dbReference>
<dbReference type="GO" id="GO:0016810">
    <property type="term" value="F:hydrolase activity, acting on carbon-nitrogen (but not peptide) bonds"/>
    <property type="evidence" value="ECO:0007669"/>
    <property type="project" value="InterPro"/>
</dbReference>
<gene>
    <name evidence="4" type="ORF">V8G54_025071</name>
</gene>
<dbReference type="Gene3D" id="3.20.20.140">
    <property type="entry name" value="Metal-dependent hydrolases"/>
    <property type="match status" value="1"/>
</dbReference>
<feature type="transmembrane region" description="Helical" evidence="1">
    <location>
        <begin position="12"/>
        <end position="34"/>
    </location>
</feature>
<name>A0AAQ3N7H1_VIGMU</name>
<proteinExistence type="predicted"/>
<organism evidence="4 5">
    <name type="scientific">Vigna mungo</name>
    <name type="common">Black gram</name>
    <name type="synonym">Phaseolus mungo</name>
    <dbReference type="NCBI Taxonomy" id="3915"/>
    <lineage>
        <taxon>Eukaryota</taxon>
        <taxon>Viridiplantae</taxon>
        <taxon>Streptophyta</taxon>
        <taxon>Embryophyta</taxon>
        <taxon>Tracheophyta</taxon>
        <taxon>Spermatophyta</taxon>
        <taxon>Magnoliopsida</taxon>
        <taxon>eudicotyledons</taxon>
        <taxon>Gunneridae</taxon>
        <taxon>Pentapetalae</taxon>
        <taxon>rosids</taxon>
        <taxon>fabids</taxon>
        <taxon>Fabales</taxon>
        <taxon>Fabaceae</taxon>
        <taxon>Papilionoideae</taxon>
        <taxon>50 kb inversion clade</taxon>
        <taxon>NPAAA clade</taxon>
        <taxon>indigoferoid/millettioid clade</taxon>
        <taxon>Phaseoleae</taxon>
        <taxon>Vigna</taxon>
    </lineage>
</organism>
<dbReference type="InterPro" id="IPR013108">
    <property type="entry name" value="Amidohydro_3"/>
</dbReference>
<evidence type="ECO:0000313" key="4">
    <source>
        <dbReference type="EMBL" id="WVZ04265.1"/>
    </source>
</evidence>
<dbReference type="PANTHER" id="PTHR22642">
    <property type="entry name" value="IMIDAZOLONEPROPIONASE"/>
    <property type="match status" value="1"/>
</dbReference>
<dbReference type="EMBL" id="CP144694">
    <property type="protein sequence ID" value="WVZ04265.1"/>
    <property type="molecule type" value="Genomic_DNA"/>
</dbReference>
<keyword evidence="5" id="KW-1185">Reference proteome</keyword>
<dbReference type="InterPro" id="IPR011059">
    <property type="entry name" value="Metal-dep_hydrolase_composite"/>
</dbReference>
<feature type="domain" description="Amidohydrolase 3" evidence="3">
    <location>
        <begin position="223"/>
        <end position="487"/>
    </location>
</feature>
<keyword evidence="1" id="KW-1133">Transmembrane helix</keyword>
<feature type="domain" description="Reverse transcriptase Ty1/copia-type" evidence="2">
    <location>
        <begin position="2"/>
        <end position="82"/>
    </location>
</feature>
<protein>
    <recommendedName>
        <fullName evidence="6">Amidohydrolase 3 domain-containing protein</fullName>
    </recommendedName>
</protein>
<dbReference type="InterPro" id="IPR013103">
    <property type="entry name" value="RVT_2"/>
</dbReference>
<keyword evidence="1" id="KW-0812">Transmembrane</keyword>
<evidence type="ECO:0000256" key="1">
    <source>
        <dbReference type="SAM" id="Phobius"/>
    </source>
</evidence>
<keyword evidence="1" id="KW-0472">Membrane</keyword>
<dbReference type="SUPFAM" id="SSF51556">
    <property type="entry name" value="Metallo-dependent hydrolases"/>
    <property type="match status" value="1"/>
</dbReference>
<evidence type="ECO:0000313" key="5">
    <source>
        <dbReference type="Proteomes" id="UP001374535"/>
    </source>
</evidence>
<reference evidence="4 5" key="1">
    <citation type="journal article" date="2023" name="Life. Sci Alliance">
        <title>Evolutionary insights into 3D genome organization and epigenetic landscape of Vigna mungo.</title>
        <authorList>
            <person name="Junaid A."/>
            <person name="Singh B."/>
            <person name="Bhatia S."/>
        </authorList>
    </citation>
    <scope>NUCLEOTIDE SEQUENCE [LARGE SCALE GENOMIC DNA]</scope>
    <source>
        <strain evidence="4">Urdbean</strain>
    </source>
</reference>
<dbReference type="AlphaFoldDB" id="A0AAQ3N7H1"/>
<evidence type="ECO:0000259" key="2">
    <source>
        <dbReference type="Pfam" id="PF07727"/>
    </source>
</evidence>
<dbReference type="InterPro" id="IPR032466">
    <property type="entry name" value="Metal_Hydrolase"/>
</dbReference>
<sequence>MAGFDFHETFSPVIKPVTICIILIVALSFGWKLFQLNVNNAFLNGILEGTVYMQQPPSFEVADKTIVCKLNKALYGLKLAPDNGSIAYSTLFISSDPTLYRSVVGMLQYATLTRPEISFAVNKVCQFMAQPLDSHWNPAAFNCSVPLLAPALKLNTESPFHITQFFTTGPTKQMEIDVFFVREKTLLKQLQVSHVPDLDQWAYALTKPLSSSWFIFLRSKLNDLINKVGHTLSEWIYIGGVKAFADGSLGSNSALLYEPYVDEPDNYGLQVTEPEALLNMTLESDLYGLQVAIHAIGDKTNDLILDLYSSVASANGMRDRRFRIEHAQQLAAGTPGRFGKQRVVASMQPDQLLDDADSTSKKLGKDRADTESYLFRSLLNNNALVAFGSDWPVVDINPLSGIKTAMKRKPPTWKSAWIPSECISLDDAIKAYTISAAHASFLDKDLGSLSPGKLADFVILSTDSWQDFAEDASASIEQTYVSGVRAYP</sequence>
<accession>A0AAQ3N7H1</accession>
<evidence type="ECO:0000259" key="3">
    <source>
        <dbReference type="Pfam" id="PF07969"/>
    </source>
</evidence>
<dbReference type="Proteomes" id="UP001374535">
    <property type="component" value="Chromosome 7"/>
</dbReference>